<dbReference type="GO" id="GO:0003723">
    <property type="term" value="F:RNA binding"/>
    <property type="evidence" value="ECO:0007669"/>
    <property type="project" value="UniProtKB-KW"/>
</dbReference>
<dbReference type="PANTHER" id="PTHR43042:SF3">
    <property type="entry name" value="RIBOSOMAL RNA LARGE SUBUNIT METHYLTRANSFERASE YWBD-RELATED"/>
    <property type="match status" value="1"/>
</dbReference>
<evidence type="ECO:0000259" key="6">
    <source>
        <dbReference type="SMART" id="SM00359"/>
    </source>
</evidence>
<dbReference type="SUPFAM" id="SSF53335">
    <property type="entry name" value="S-adenosyl-L-methionine-dependent methyltransferases"/>
    <property type="match status" value="1"/>
</dbReference>
<dbReference type="EMBL" id="CABWLH010000010">
    <property type="protein sequence ID" value="VXC32401.1"/>
    <property type="molecule type" value="Genomic_DNA"/>
</dbReference>
<reference evidence="7 8" key="1">
    <citation type="submission" date="2019-10" db="EMBL/GenBank/DDBJ databases">
        <authorList>
            <person name="Karimi E."/>
        </authorList>
    </citation>
    <scope>NUCLEOTIDE SEQUENCE [LARGE SCALE GENOMIC DNA]</scope>
    <source>
        <strain evidence="7">Bacillus sp. 348</strain>
    </source>
</reference>
<keyword evidence="3 7" id="KW-0808">Transferase</keyword>
<evidence type="ECO:0000313" key="8">
    <source>
        <dbReference type="Proteomes" id="UP000433089"/>
    </source>
</evidence>
<dbReference type="CDD" id="cd02440">
    <property type="entry name" value="AdoMet_MTases"/>
    <property type="match status" value="1"/>
</dbReference>
<dbReference type="PANTHER" id="PTHR43042">
    <property type="entry name" value="SAM-DEPENDENT METHYLTRANSFERASE"/>
    <property type="match status" value="1"/>
</dbReference>
<evidence type="ECO:0000256" key="3">
    <source>
        <dbReference type="ARBA" id="ARBA00022679"/>
    </source>
</evidence>
<organism evidence="7 8">
    <name type="scientific">Bacillus altitudinis</name>
    <dbReference type="NCBI Taxonomy" id="293387"/>
    <lineage>
        <taxon>Bacteria</taxon>
        <taxon>Bacillati</taxon>
        <taxon>Bacillota</taxon>
        <taxon>Bacilli</taxon>
        <taxon>Bacillales</taxon>
        <taxon>Bacillaceae</taxon>
        <taxon>Bacillus</taxon>
    </lineage>
</organism>
<dbReference type="InterPro" id="IPR015947">
    <property type="entry name" value="PUA-like_sf"/>
</dbReference>
<dbReference type="GO" id="GO:0032259">
    <property type="term" value="P:methylation"/>
    <property type="evidence" value="ECO:0007669"/>
    <property type="project" value="UniProtKB-KW"/>
</dbReference>
<dbReference type="InterPro" id="IPR002478">
    <property type="entry name" value="PUA"/>
</dbReference>
<dbReference type="Proteomes" id="UP000433089">
    <property type="component" value="Unassembled WGS sequence"/>
</dbReference>
<protein>
    <submittedName>
        <fullName evidence="7">Large subunit ribosomal RNA m5C1962 methyltransferase</fullName>
    </submittedName>
</protein>
<feature type="domain" description="PUA" evidence="6">
    <location>
        <begin position="5"/>
        <end position="89"/>
    </location>
</feature>
<dbReference type="CDD" id="cd11572">
    <property type="entry name" value="RlmI_M_like"/>
    <property type="match status" value="1"/>
</dbReference>
<dbReference type="Gene3D" id="3.40.50.150">
    <property type="entry name" value="Vaccinia Virus protein VP39"/>
    <property type="match status" value="1"/>
</dbReference>
<dbReference type="InterPro" id="IPR041532">
    <property type="entry name" value="RlmI-like_PUA"/>
</dbReference>
<keyword evidence="1" id="KW-0698">rRNA processing</keyword>
<dbReference type="Gene3D" id="2.30.130.10">
    <property type="entry name" value="PUA domain"/>
    <property type="match status" value="1"/>
</dbReference>
<proteinExistence type="predicted"/>
<keyword evidence="5" id="KW-0694">RNA-binding</keyword>
<evidence type="ECO:0000313" key="7">
    <source>
        <dbReference type="EMBL" id="VXC32401.1"/>
    </source>
</evidence>
<dbReference type="GO" id="GO:0008168">
    <property type="term" value="F:methyltransferase activity"/>
    <property type="evidence" value="ECO:0007669"/>
    <property type="project" value="UniProtKB-KW"/>
</dbReference>
<keyword evidence="2 7" id="KW-0489">Methyltransferase</keyword>
<evidence type="ECO:0000256" key="2">
    <source>
        <dbReference type="ARBA" id="ARBA00022603"/>
    </source>
</evidence>
<keyword evidence="4" id="KW-0949">S-adenosyl-L-methionine</keyword>
<dbReference type="Pfam" id="PF10672">
    <property type="entry name" value="Methyltrans_SAM"/>
    <property type="match status" value="1"/>
</dbReference>
<dbReference type="InterPro" id="IPR029063">
    <property type="entry name" value="SAM-dependent_MTases_sf"/>
</dbReference>
<dbReference type="SMART" id="SM00359">
    <property type="entry name" value="PUA"/>
    <property type="match status" value="1"/>
</dbReference>
<evidence type="ECO:0000256" key="5">
    <source>
        <dbReference type="ARBA" id="ARBA00022884"/>
    </source>
</evidence>
<name>A0A653XQM5_BACAB</name>
<dbReference type="PROSITE" id="PS50890">
    <property type="entry name" value="PUA"/>
    <property type="match status" value="1"/>
</dbReference>
<dbReference type="InterPro" id="IPR036974">
    <property type="entry name" value="PUA_sf"/>
</dbReference>
<gene>
    <name evidence="7" type="primary">rlmI</name>
    <name evidence="7" type="ORF">BACI348_50870</name>
</gene>
<dbReference type="InterPro" id="IPR019614">
    <property type="entry name" value="SAM-dep_methyl-trfase"/>
</dbReference>
<dbReference type="SUPFAM" id="SSF88697">
    <property type="entry name" value="PUA domain-like"/>
    <property type="match status" value="1"/>
</dbReference>
<evidence type="ECO:0000256" key="4">
    <source>
        <dbReference type="ARBA" id="ARBA00022691"/>
    </source>
</evidence>
<accession>A0A653XQM5</accession>
<dbReference type="Gene3D" id="3.30.750.80">
    <property type="entry name" value="RNA methyltransferase domain (HRMD) like"/>
    <property type="match status" value="1"/>
</dbReference>
<evidence type="ECO:0000256" key="1">
    <source>
        <dbReference type="ARBA" id="ARBA00022552"/>
    </source>
</evidence>
<dbReference type="Pfam" id="PF17785">
    <property type="entry name" value="PUA_3"/>
    <property type="match status" value="1"/>
</dbReference>
<dbReference type="AlphaFoldDB" id="A0A653XQM5"/>
<sequence>MTQMKKISLKQTFAEQVKKGYPLISKDAVSRVNGVQEGELIEWVDERGSFLGKGYYGVQNKGIGWVLSFDANEKIDQAFFVSKLEQASKSRTHLFRDAQTTAFRVFNGEGDGIGGITIDHYDGFYLIQWYSEGVYTLKEDVLAAIEQVYPDYKGIYEKKRFDTSGQYIEDDDFVKGEKGEFPLIVKENGMNVAVYLNDGAMTGIFLDQRHVRKAIRDRYAKGKTVLNTFSYTGAFSVAAALGGASRTTSVDVANRSLKKTSEQFEVNGIDVDGQDIKVMDVFKYFPFAAKKGWSYDVVILDPPSFARTKKHTFSAAKDYKKLLKEAIQITAENGVIVASTNSSAFGMKKFKGFIAQAFKESGKTYRILEEYTLPEDFRTTKNYPEGNYLKVVFIQA</sequence>
<dbReference type="CDD" id="cd21153">
    <property type="entry name" value="PUA_RlmI"/>
    <property type="match status" value="1"/>
</dbReference>
<dbReference type="GO" id="GO:0006364">
    <property type="term" value="P:rRNA processing"/>
    <property type="evidence" value="ECO:0007669"/>
    <property type="project" value="UniProtKB-KW"/>
</dbReference>